<dbReference type="SUPFAM" id="SSF46689">
    <property type="entry name" value="Homeodomain-like"/>
    <property type="match status" value="1"/>
</dbReference>
<feature type="DNA-binding region" description="H-T-H motif" evidence="2">
    <location>
        <begin position="38"/>
        <end position="57"/>
    </location>
</feature>
<dbReference type="PANTHER" id="PTHR43479">
    <property type="entry name" value="ACREF/ENVCD OPERON REPRESSOR-RELATED"/>
    <property type="match status" value="1"/>
</dbReference>
<feature type="domain" description="HTH tetR-type" evidence="3">
    <location>
        <begin position="15"/>
        <end position="75"/>
    </location>
</feature>
<protein>
    <submittedName>
        <fullName evidence="4">HTH-type transcriptional repressor AcnR</fullName>
    </submittedName>
</protein>
<dbReference type="Pfam" id="PF00440">
    <property type="entry name" value="TetR_N"/>
    <property type="match status" value="1"/>
</dbReference>
<dbReference type="SUPFAM" id="SSF48498">
    <property type="entry name" value="Tetracyclin repressor-like, C-terminal domain"/>
    <property type="match status" value="1"/>
</dbReference>
<evidence type="ECO:0000313" key="4">
    <source>
        <dbReference type="EMBL" id="VYS85533.1"/>
    </source>
</evidence>
<dbReference type="InterPro" id="IPR001647">
    <property type="entry name" value="HTH_TetR"/>
</dbReference>
<name>A0A6N2RW17_9FIRM</name>
<keyword evidence="1 2" id="KW-0238">DNA-binding</keyword>
<dbReference type="AlphaFoldDB" id="A0A6N2RW17"/>
<gene>
    <name evidence="4" type="primary">acnR</name>
    <name evidence="4" type="ORF">AULFYP135_00648</name>
</gene>
<dbReference type="PRINTS" id="PR00455">
    <property type="entry name" value="HTHTETR"/>
</dbReference>
<evidence type="ECO:0000259" key="3">
    <source>
        <dbReference type="PROSITE" id="PS50977"/>
    </source>
</evidence>
<sequence>MARAEKATMRQEQAAETKQKLLDSARKLFAERGFSGTPVRSINRSVGLADGLLYHYFPGGKKEIFQVIVEESFRRILEEIHQRSLEDNFDGIPLETVLEQVYRNFAEILRDNLDIFKIFFREGEVREFISWDEIDSILKNRYRWLPELLKQRAEAGEIREMDYESAADTIIALMINHLMAKLVGIVPPHLSDPQKRARLIRYQVSLWKIPRP</sequence>
<dbReference type="InterPro" id="IPR050624">
    <property type="entry name" value="HTH-type_Tx_Regulator"/>
</dbReference>
<evidence type="ECO:0000256" key="2">
    <source>
        <dbReference type="PROSITE-ProRule" id="PRU00335"/>
    </source>
</evidence>
<reference evidence="4" key="1">
    <citation type="submission" date="2019-11" db="EMBL/GenBank/DDBJ databases">
        <authorList>
            <person name="Feng L."/>
        </authorList>
    </citation>
    <scope>NUCLEOTIDE SEQUENCE</scope>
    <source>
        <strain evidence="4">AundefinedLFYP135</strain>
    </source>
</reference>
<dbReference type="EMBL" id="CACRSL010000003">
    <property type="protein sequence ID" value="VYS85533.1"/>
    <property type="molecule type" value="Genomic_DNA"/>
</dbReference>
<evidence type="ECO:0000256" key="1">
    <source>
        <dbReference type="ARBA" id="ARBA00023125"/>
    </source>
</evidence>
<dbReference type="Gene3D" id="1.10.357.10">
    <property type="entry name" value="Tetracycline Repressor, domain 2"/>
    <property type="match status" value="1"/>
</dbReference>
<dbReference type="InterPro" id="IPR009057">
    <property type="entry name" value="Homeodomain-like_sf"/>
</dbReference>
<dbReference type="PANTHER" id="PTHR43479:SF11">
    <property type="entry name" value="ACREF_ENVCD OPERON REPRESSOR-RELATED"/>
    <property type="match status" value="1"/>
</dbReference>
<dbReference type="GO" id="GO:0003677">
    <property type="term" value="F:DNA binding"/>
    <property type="evidence" value="ECO:0007669"/>
    <property type="project" value="UniProtKB-UniRule"/>
</dbReference>
<dbReference type="InterPro" id="IPR036271">
    <property type="entry name" value="Tet_transcr_reg_TetR-rel_C_sf"/>
</dbReference>
<proteinExistence type="predicted"/>
<accession>A0A6N2RW17</accession>
<organism evidence="4">
    <name type="scientific">uncultured Anaerotruncus sp</name>
    <dbReference type="NCBI Taxonomy" id="905011"/>
    <lineage>
        <taxon>Bacteria</taxon>
        <taxon>Bacillati</taxon>
        <taxon>Bacillota</taxon>
        <taxon>Clostridia</taxon>
        <taxon>Eubacteriales</taxon>
        <taxon>Oscillospiraceae</taxon>
        <taxon>Anaerotruncus</taxon>
        <taxon>environmental samples</taxon>
    </lineage>
</organism>
<dbReference type="PROSITE" id="PS50977">
    <property type="entry name" value="HTH_TETR_2"/>
    <property type="match status" value="1"/>
</dbReference>